<dbReference type="AlphaFoldDB" id="A0A523S368"/>
<dbReference type="GO" id="GO:0003700">
    <property type="term" value="F:DNA-binding transcription factor activity"/>
    <property type="evidence" value="ECO:0007669"/>
    <property type="project" value="InterPro"/>
</dbReference>
<keyword evidence="3" id="KW-0804">Transcription</keyword>
<comment type="caution">
    <text evidence="5">The sequence shown here is derived from an EMBL/GenBank/DDBJ whole genome shotgun (WGS) entry which is preliminary data.</text>
</comment>
<dbReference type="GO" id="GO:0043565">
    <property type="term" value="F:sequence-specific DNA binding"/>
    <property type="evidence" value="ECO:0007669"/>
    <property type="project" value="InterPro"/>
</dbReference>
<dbReference type="InterPro" id="IPR000485">
    <property type="entry name" value="AsnC-type_HTH_dom"/>
</dbReference>
<sequence length="241" mass="27917">MMMKDEVRKRLNLSEDVYEAIKRKLDGKSLKPGAKIIEEQLAKELGVSRTPIREAINKLEREGLVEIIPRYGTFIAALSPEDIEEIYDLRGALERLALRLAFLKLGKEKFHKKLLKITESFSKCRSDVEKGNFKHFIKIETAFHNFLIKSSQNSRLIQMMSNLNTQIQLGRMESFSVPGRAKRSLREHGEIVNAMLQEDMNKAEELIEKLCMNIKKNVLYFLKTRHKSSKKVVPSSLKRKK</sequence>
<reference evidence="5 6" key="1">
    <citation type="submission" date="2019-03" db="EMBL/GenBank/DDBJ databases">
        <title>Metabolic potential of uncultured bacteria and archaea associated with petroleum seepage in deep-sea sediments.</title>
        <authorList>
            <person name="Dong X."/>
            <person name="Hubert C."/>
        </authorList>
    </citation>
    <scope>NUCLEOTIDE SEQUENCE [LARGE SCALE GENOMIC DNA]</scope>
    <source>
        <strain evidence="5">E44_bin7</strain>
    </source>
</reference>
<dbReference type="CDD" id="cd07377">
    <property type="entry name" value="WHTH_GntR"/>
    <property type="match status" value="1"/>
</dbReference>
<dbReference type="InterPro" id="IPR008920">
    <property type="entry name" value="TF_FadR/GntR_C"/>
</dbReference>
<dbReference type="PRINTS" id="PR00035">
    <property type="entry name" value="HTHGNTR"/>
</dbReference>
<dbReference type="SUPFAM" id="SSF48008">
    <property type="entry name" value="GntR ligand-binding domain-like"/>
    <property type="match status" value="1"/>
</dbReference>
<dbReference type="InterPro" id="IPR036388">
    <property type="entry name" value="WH-like_DNA-bd_sf"/>
</dbReference>
<dbReference type="Pfam" id="PF07729">
    <property type="entry name" value="FCD"/>
    <property type="match status" value="1"/>
</dbReference>
<dbReference type="InterPro" id="IPR000524">
    <property type="entry name" value="Tscrpt_reg_HTH_GntR"/>
</dbReference>
<dbReference type="EMBL" id="SOKJ01000084">
    <property type="protein sequence ID" value="TET12462.1"/>
    <property type="molecule type" value="Genomic_DNA"/>
</dbReference>
<dbReference type="Pfam" id="PF00392">
    <property type="entry name" value="GntR"/>
    <property type="match status" value="1"/>
</dbReference>
<keyword evidence="1" id="KW-0805">Transcription regulation</keyword>
<dbReference type="PANTHER" id="PTHR43537:SF24">
    <property type="entry name" value="GLUCONATE OPERON TRANSCRIPTIONAL REPRESSOR"/>
    <property type="match status" value="1"/>
</dbReference>
<dbReference type="PRINTS" id="PR00033">
    <property type="entry name" value="HTHASNC"/>
</dbReference>
<dbReference type="PROSITE" id="PS50949">
    <property type="entry name" value="HTH_GNTR"/>
    <property type="match status" value="1"/>
</dbReference>
<evidence type="ECO:0000259" key="4">
    <source>
        <dbReference type="PROSITE" id="PS50949"/>
    </source>
</evidence>
<accession>A0A523S368</accession>
<evidence type="ECO:0000256" key="3">
    <source>
        <dbReference type="ARBA" id="ARBA00023163"/>
    </source>
</evidence>
<evidence type="ECO:0000256" key="1">
    <source>
        <dbReference type="ARBA" id="ARBA00023015"/>
    </source>
</evidence>
<feature type="domain" description="HTH gntR-type" evidence="4">
    <location>
        <begin position="11"/>
        <end position="78"/>
    </location>
</feature>
<dbReference type="InterPro" id="IPR011711">
    <property type="entry name" value="GntR_C"/>
</dbReference>
<dbReference type="SMART" id="SM00345">
    <property type="entry name" value="HTH_GNTR"/>
    <property type="match status" value="1"/>
</dbReference>
<dbReference type="PANTHER" id="PTHR43537">
    <property type="entry name" value="TRANSCRIPTIONAL REGULATOR, GNTR FAMILY"/>
    <property type="match status" value="1"/>
</dbReference>
<protein>
    <submittedName>
        <fullName evidence="5">GntR family transcriptional regulator</fullName>
    </submittedName>
</protein>
<dbReference type="InterPro" id="IPR036390">
    <property type="entry name" value="WH_DNA-bd_sf"/>
</dbReference>
<dbReference type="SMART" id="SM00895">
    <property type="entry name" value="FCD"/>
    <property type="match status" value="1"/>
</dbReference>
<dbReference type="SUPFAM" id="SSF46785">
    <property type="entry name" value="Winged helix' DNA-binding domain"/>
    <property type="match status" value="1"/>
</dbReference>
<keyword evidence="2" id="KW-0238">DNA-binding</keyword>
<organism evidence="5 6">
    <name type="scientific">Aerophobetes bacterium</name>
    <dbReference type="NCBI Taxonomy" id="2030807"/>
    <lineage>
        <taxon>Bacteria</taxon>
        <taxon>Candidatus Aerophobota</taxon>
    </lineage>
</organism>
<gene>
    <name evidence="5" type="ORF">E3J84_01620</name>
</gene>
<dbReference type="Proteomes" id="UP000316360">
    <property type="component" value="Unassembled WGS sequence"/>
</dbReference>
<evidence type="ECO:0000313" key="6">
    <source>
        <dbReference type="Proteomes" id="UP000316360"/>
    </source>
</evidence>
<proteinExistence type="predicted"/>
<dbReference type="Gene3D" id="1.10.10.10">
    <property type="entry name" value="Winged helix-like DNA-binding domain superfamily/Winged helix DNA-binding domain"/>
    <property type="match status" value="1"/>
</dbReference>
<evidence type="ECO:0000313" key="5">
    <source>
        <dbReference type="EMBL" id="TET12462.1"/>
    </source>
</evidence>
<name>A0A523S368_UNCAE</name>
<evidence type="ECO:0000256" key="2">
    <source>
        <dbReference type="ARBA" id="ARBA00023125"/>
    </source>
</evidence>
<dbReference type="Gene3D" id="1.20.120.530">
    <property type="entry name" value="GntR ligand-binding domain-like"/>
    <property type="match status" value="1"/>
</dbReference>